<dbReference type="Proteomes" id="UP000076532">
    <property type="component" value="Unassembled WGS sequence"/>
</dbReference>
<dbReference type="GO" id="GO:0003735">
    <property type="term" value="F:structural constituent of ribosome"/>
    <property type="evidence" value="ECO:0007669"/>
    <property type="project" value="InterPro"/>
</dbReference>
<evidence type="ECO:0000313" key="9">
    <source>
        <dbReference type="Proteomes" id="UP000076532"/>
    </source>
</evidence>
<dbReference type="InterPro" id="IPR001377">
    <property type="entry name" value="Ribosomal_eS6"/>
</dbReference>
<dbReference type="Gene3D" id="3.40.50.300">
    <property type="entry name" value="P-loop containing nucleotide triphosphate hydrolases"/>
    <property type="match status" value="1"/>
</dbReference>
<feature type="domain" description="Nephrocystin 3-like N-terminal" evidence="7">
    <location>
        <begin position="383"/>
        <end position="546"/>
    </location>
</feature>
<dbReference type="OrthoDB" id="163438at2759"/>
<dbReference type="EMBL" id="KV417664">
    <property type="protein sequence ID" value="KZP11368.1"/>
    <property type="molecule type" value="Genomic_DNA"/>
</dbReference>
<evidence type="ECO:0000256" key="5">
    <source>
        <dbReference type="PROSITE-ProRule" id="PRU00221"/>
    </source>
</evidence>
<evidence type="ECO:0000256" key="4">
    <source>
        <dbReference type="ARBA" id="ARBA00023274"/>
    </source>
</evidence>
<dbReference type="InterPro" id="IPR001680">
    <property type="entry name" value="WD40_rpt"/>
</dbReference>
<comment type="similarity">
    <text evidence="1">Belongs to the eukaryotic ribosomal protein eS6 family.</text>
</comment>
<keyword evidence="5" id="KW-0853">WD repeat</keyword>
<protein>
    <recommendedName>
        <fullName evidence="7">Nephrocystin 3-like N-terminal domain-containing protein</fullName>
    </recommendedName>
</protein>
<gene>
    <name evidence="8" type="ORF">FIBSPDRAFT_899055</name>
</gene>
<dbReference type="InterPro" id="IPR056884">
    <property type="entry name" value="NPHP3-like_N"/>
</dbReference>
<keyword evidence="2" id="KW-0677">Repeat</keyword>
<evidence type="ECO:0000256" key="3">
    <source>
        <dbReference type="ARBA" id="ARBA00022980"/>
    </source>
</evidence>
<dbReference type="GO" id="GO:1990904">
    <property type="term" value="C:ribonucleoprotein complex"/>
    <property type="evidence" value="ECO:0007669"/>
    <property type="project" value="UniProtKB-KW"/>
</dbReference>
<dbReference type="Pfam" id="PF00400">
    <property type="entry name" value="WD40"/>
    <property type="match status" value="1"/>
</dbReference>
<dbReference type="InterPro" id="IPR027417">
    <property type="entry name" value="P-loop_NTPase"/>
</dbReference>
<dbReference type="GO" id="GO:0005840">
    <property type="term" value="C:ribosome"/>
    <property type="evidence" value="ECO:0007669"/>
    <property type="project" value="UniProtKB-KW"/>
</dbReference>
<dbReference type="GO" id="GO:0006412">
    <property type="term" value="P:translation"/>
    <property type="evidence" value="ECO:0007669"/>
    <property type="project" value="InterPro"/>
</dbReference>
<keyword evidence="4" id="KW-0687">Ribonucleoprotein</keyword>
<evidence type="ECO:0000259" key="7">
    <source>
        <dbReference type="Pfam" id="PF24883"/>
    </source>
</evidence>
<evidence type="ECO:0000256" key="1">
    <source>
        <dbReference type="ARBA" id="ARBA00009312"/>
    </source>
</evidence>
<keyword evidence="3" id="KW-0689">Ribosomal protein</keyword>
<dbReference type="SMART" id="SM00320">
    <property type="entry name" value="WD40"/>
    <property type="match status" value="3"/>
</dbReference>
<dbReference type="Pfam" id="PF24883">
    <property type="entry name" value="NPHP3_N"/>
    <property type="match status" value="1"/>
</dbReference>
<dbReference type="InterPro" id="IPR015943">
    <property type="entry name" value="WD40/YVTN_repeat-like_dom_sf"/>
</dbReference>
<dbReference type="PROSITE" id="PS50082">
    <property type="entry name" value="WD_REPEATS_2"/>
    <property type="match status" value="2"/>
</dbReference>
<reference evidence="8 9" key="1">
    <citation type="journal article" date="2016" name="Mol. Biol. Evol.">
        <title>Comparative Genomics of Early-Diverging Mushroom-Forming Fungi Provides Insights into the Origins of Lignocellulose Decay Capabilities.</title>
        <authorList>
            <person name="Nagy L.G."/>
            <person name="Riley R."/>
            <person name="Tritt A."/>
            <person name="Adam C."/>
            <person name="Daum C."/>
            <person name="Floudas D."/>
            <person name="Sun H."/>
            <person name="Yadav J.S."/>
            <person name="Pangilinan J."/>
            <person name="Larsson K.H."/>
            <person name="Matsuura K."/>
            <person name="Barry K."/>
            <person name="Labutti K."/>
            <person name="Kuo R."/>
            <person name="Ohm R.A."/>
            <person name="Bhattacharya S.S."/>
            <person name="Shirouzu T."/>
            <person name="Yoshinaga Y."/>
            <person name="Martin F.M."/>
            <person name="Grigoriev I.V."/>
            <person name="Hibbett D.S."/>
        </authorList>
    </citation>
    <scope>NUCLEOTIDE SEQUENCE [LARGE SCALE GENOMIC DNA]</scope>
    <source>
        <strain evidence="8 9">CBS 109695</strain>
    </source>
</reference>
<dbReference type="InterPro" id="IPR036322">
    <property type="entry name" value="WD40_repeat_dom_sf"/>
</dbReference>
<name>A0A166A944_9AGAM</name>
<dbReference type="Gene3D" id="1.20.5.2650">
    <property type="match status" value="1"/>
</dbReference>
<feature type="compositionally biased region" description="Basic and acidic residues" evidence="6">
    <location>
        <begin position="1501"/>
        <end position="1510"/>
    </location>
</feature>
<dbReference type="STRING" id="436010.A0A166A944"/>
<accession>A0A166A944</accession>
<proteinExistence type="inferred from homology"/>
<dbReference type="Pfam" id="PF01092">
    <property type="entry name" value="Ribosomal_S6e"/>
    <property type="match status" value="1"/>
</dbReference>
<evidence type="ECO:0000256" key="6">
    <source>
        <dbReference type="SAM" id="MobiDB-lite"/>
    </source>
</evidence>
<dbReference type="SUPFAM" id="SSF52540">
    <property type="entry name" value="P-loop containing nucleoside triphosphate hydrolases"/>
    <property type="match status" value="1"/>
</dbReference>
<evidence type="ECO:0000256" key="2">
    <source>
        <dbReference type="ARBA" id="ARBA00022737"/>
    </source>
</evidence>
<dbReference type="SUPFAM" id="SSF50978">
    <property type="entry name" value="WD40 repeat-like"/>
    <property type="match status" value="1"/>
</dbReference>
<feature type="region of interest" description="Disordered" evidence="6">
    <location>
        <begin position="1492"/>
        <end position="1511"/>
    </location>
</feature>
<feature type="repeat" description="WD" evidence="5">
    <location>
        <begin position="1132"/>
        <end position="1167"/>
    </location>
</feature>
<organism evidence="8 9">
    <name type="scientific">Athelia psychrophila</name>
    <dbReference type="NCBI Taxonomy" id="1759441"/>
    <lineage>
        <taxon>Eukaryota</taxon>
        <taxon>Fungi</taxon>
        <taxon>Dikarya</taxon>
        <taxon>Basidiomycota</taxon>
        <taxon>Agaricomycotina</taxon>
        <taxon>Agaricomycetes</taxon>
        <taxon>Agaricomycetidae</taxon>
        <taxon>Atheliales</taxon>
        <taxon>Atheliaceae</taxon>
        <taxon>Athelia</taxon>
    </lineage>
</organism>
<dbReference type="Gene3D" id="2.130.10.10">
    <property type="entry name" value="YVTN repeat-like/Quinoprotein amine dehydrogenase"/>
    <property type="match status" value="2"/>
</dbReference>
<keyword evidence="9" id="KW-1185">Reference proteome</keyword>
<evidence type="ECO:0000313" key="8">
    <source>
        <dbReference type="EMBL" id="KZP11368.1"/>
    </source>
</evidence>
<dbReference type="PANTHER" id="PTHR11502">
    <property type="entry name" value="40S RIBOSOMAL PROTEIN S6"/>
    <property type="match status" value="1"/>
</dbReference>
<sequence>MSPESEPPLVAYTLQIISANDLPVRRLKVLGERNVIAKATFEGRSVQTESRLCTSSAEWKQTFQMSKPGAELHDTYSEARKTSSKMSLQLSRPTHGSLNCGAEIVISDLLLRCRYGKDAELDLRGTKSGLQGRIKIRLSLSRSGSWSDDEAQRLALVLTQQPNTAMSATGGCIDAVDGLLAISFPTPPAMAAQSIQTVLGKLENIMRIAGAVAEIHPYAKGAWDVLSAAYKIIAAQMAIDQSVADLFQTMQDVYGFVDAMDAVASRTEHVEKIIKQILIQTGECGRLIQEYSGHGFGGRLLRENMGASTPAKVAAMAMSLTTLHGQFDTSVTIHIAVVCFRIQTDVTAILEDTTLDRLGSSGVDLGSRPCCLPGTRRDDINDILEWTSNPSQGDSSNVLWLYGVAGIGKSAVAATVATHFSKMGRLGGFVGFDRAFSEQSQASTAVKALARQLAERDGRLRAIITETIKDCTKGSVLRASLSEQFDRLIVQTLASIPALAGEGPIVIVLDGLYECGQPDDWASLLELLVDKTASLPSNLRFVITSRTVDGILDAVTGAVLHPRIRIRELCSSSHSDISAYFTFRMQQIRRKKTYLQEHWLGPTAIAELTARAFGYYQWAVSASNFVDMHDPPNRLQSLLLQPLRSIPDLNTPLDELYRAALNSAGSWTDVDFVRDFRATMGAILGSPIAISTTAIDRLLNRPLSPPPPPVMVTIRRLGSVLTHEPVVRVLHPSFLDFLSSRERCGREDWYFEHGPARVSADPATLCLQSMNTGLKRNMGKMTLPTRLATEALPEELAYACQSWAYHICPNGTLESSAMEMLVVFLRTHLLPWFDAMCLLNKSEEIEPMLQRVVAWSEENNFEDKSLGNLVIDALSFGRKFAADDTGPAILCLQEMNTGLKRNICVMTVSARPTTEVLPEELVNACQSWVDHICTDVTLGSWGMEKLVAFLRAHLLHWFEAMSILKKSEEIVPMLQRVATWLEENTFEDNSLKDLVIEAIDFARKFAAKIAEHPLYVYYTALPLLPSHSMLYQLFHDSLIDPSVLLVTNPDVMLCLALSTNGRRIVTGSKHHTIIRDTATGEELTKMAKTDGAELHSVAFSYNGSCIAYGTVKSTIYVWDSVTGTQVIGPLTHSGSSNYVNVVAWSTDGECLLSGCRTGEVILWNITSPNGNQPIIKIHHPGCNEYPNPLSSLVFSSDGSQIASSPRRGDVHVWDSKTGGIVWSVQEPQGSDPSGGISFLSSDTREFLVVKTKERTQARDASTGELCPLPDSLAGAVGLTRDDHMVNLLIEGIKNHYPQAMENRVFPEWVVQGEYFAFSNGYYQCHVSEESISAPRHYWYYISLHSQSNTDKAVAAQTCATFTVHCEIQILLKEAPRALMRHVSARVMHESREAMKACILRITVGNHKLGFPMKQGILLPYHVKLLCDGHSCYRSRRIDDPGCKSVRGCIANTIIGIVKQGGADVPWLTGNILPKRLGAKSATRIRRLFSLSEEDDGGDEHEEGRREDTKTPKVQRLVTPIQLHRRRHLHSLKQRRIEHQKKQQTEYDVIAKRMGENKARVAAAKASHKVLGFHFHCGRIRQFHAILYRIICPNPFPSGDQFVPLRPDDIRDIAINWKISQTWKGMETLVKKASYQCVQLLEVVHRGDPAEITCQTARALLDNPQLNLPAFLKSEAIVAQAYPPLGQTNAPLLTDGTQSRRSTRSRHRTRTCSSVIYYHGRRQEVHGGDLQTLDRVAVGGKQMRLIMSDCDRVWSGAMIEVQENFRKMSGLSSDIDVYDLNFGIVLNP</sequence>
<feature type="repeat" description="WD" evidence="5">
    <location>
        <begin position="1182"/>
        <end position="1223"/>
    </location>
</feature>
<dbReference type="SMART" id="SM01405">
    <property type="entry name" value="Ribosomal_S6e"/>
    <property type="match status" value="1"/>
</dbReference>